<proteinExistence type="predicted"/>
<dbReference type="EMBL" id="GBXM01046203">
    <property type="protein sequence ID" value="JAH62374.1"/>
    <property type="molecule type" value="Transcribed_RNA"/>
</dbReference>
<organism evidence="1">
    <name type="scientific">Anguilla anguilla</name>
    <name type="common">European freshwater eel</name>
    <name type="synonym">Muraena anguilla</name>
    <dbReference type="NCBI Taxonomy" id="7936"/>
    <lineage>
        <taxon>Eukaryota</taxon>
        <taxon>Metazoa</taxon>
        <taxon>Chordata</taxon>
        <taxon>Craniata</taxon>
        <taxon>Vertebrata</taxon>
        <taxon>Euteleostomi</taxon>
        <taxon>Actinopterygii</taxon>
        <taxon>Neopterygii</taxon>
        <taxon>Teleostei</taxon>
        <taxon>Anguilliformes</taxon>
        <taxon>Anguillidae</taxon>
        <taxon>Anguilla</taxon>
    </lineage>
</organism>
<reference evidence="1" key="2">
    <citation type="journal article" date="2015" name="Fish Shellfish Immunol.">
        <title>Early steps in the European eel (Anguilla anguilla)-Vibrio vulnificus interaction in the gills: Role of the RtxA13 toxin.</title>
        <authorList>
            <person name="Callol A."/>
            <person name="Pajuelo D."/>
            <person name="Ebbesson L."/>
            <person name="Teles M."/>
            <person name="MacKenzie S."/>
            <person name="Amaro C."/>
        </authorList>
    </citation>
    <scope>NUCLEOTIDE SEQUENCE</scope>
</reference>
<evidence type="ECO:0000313" key="1">
    <source>
        <dbReference type="EMBL" id="JAH62374.1"/>
    </source>
</evidence>
<name>A0A0E9U904_ANGAN</name>
<dbReference type="AlphaFoldDB" id="A0A0E9U904"/>
<sequence length="57" mass="6490">MGCICMFSLRKKKTRSRIGPTVHFAIECTDTWPVLIATLPAIFFHCKSCLQQLGMRC</sequence>
<protein>
    <submittedName>
        <fullName evidence="1">Uncharacterized protein</fullName>
    </submittedName>
</protein>
<reference evidence="1" key="1">
    <citation type="submission" date="2014-11" db="EMBL/GenBank/DDBJ databases">
        <authorList>
            <person name="Amaro Gonzalez C."/>
        </authorList>
    </citation>
    <scope>NUCLEOTIDE SEQUENCE</scope>
</reference>
<accession>A0A0E9U904</accession>